<dbReference type="PANTHER" id="PTHR11439:SF450">
    <property type="entry name" value="REVERSE TRANSCRIPTASE TY1_COPIA-TYPE DOMAIN-CONTAINING PROTEIN"/>
    <property type="match status" value="1"/>
</dbReference>
<dbReference type="AlphaFoldDB" id="A0AAD8LC04"/>
<dbReference type="CDD" id="cd09272">
    <property type="entry name" value="RNase_HI_RT_Ty1"/>
    <property type="match status" value="1"/>
</dbReference>
<keyword evidence="4" id="KW-1185">Reference proteome</keyword>
<dbReference type="PANTHER" id="PTHR11439">
    <property type="entry name" value="GAG-POL-RELATED RETROTRANSPOSON"/>
    <property type="match status" value="1"/>
</dbReference>
<feature type="compositionally biased region" description="Pro residues" evidence="1">
    <location>
        <begin position="216"/>
        <end position="228"/>
    </location>
</feature>
<dbReference type="InterPro" id="IPR057670">
    <property type="entry name" value="SH3_retrovirus"/>
</dbReference>
<name>A0AAD8LC04_TARER</name>
<evidence type="ECO:0000313" key="3">
    <source>
        <dbReference type="EMBL" id="KAK1436331.1"/>
    </source>
</evidence>
<feature type="domain" description="Integrase catalytic" evidence="2">
    <location>
        <begin position="1"/>
        <end position="106"/>
    </location>
</feature>
<comment type="caution">
    <text evidence="3">The sequence shown here is derived from an EMBL/GenBank/DDBJ whole genome shotgun (WGS) entry which is preliminary data.</text>
</comment>
<feature type="compositionally biased region" description="Low complexity" evidence="1">
    <location>
        <begin position="177"/>
        <end position="187"/>
    </location>
</feature>
<dbReference type="SUPFAM" id="SSF56672">
    <property type="entry name" value="DNA/RNA polymerases"/>
    <property type="match status" value="1"/>
</dbReference>
<proteinExistence type="predicted"/>
<evidence type="ECO:0000256" key="1">
    <source>
        <dbReference type="SAM" id="MobiDB-lite"/>
    </source>
</evidence>
<dbReference type="SUPFAM" id="SSF53098">
    <property type="entry name" value="Ribonuclease H-like"/>
    <property type="match status" value="1"/>
</dbReference>
<accession>A0AAD8LC04</accession>
<dbReference type="InterPro" id="IPR001584">
    <property type="entry name" value="Integrase_cat-core"/>
</dbReference>
<dbReference type="Pfam" id="PF07727">
    <property type="entry name" value="RVT_2"/>
    <property type="match status" value="2"/>
</dbReference>
<dbReference type="InterPro" id="IPR036397">
    <property type="entry name" value="RNaseH_sf"/>
</dbReference>
<gene>
    <name evidence="3" type="ORF">QVD17_02110</name>
</gene>
<protein>
    <recommendedName>
        <fullName evidence="2">Integrase catalytic domain-containing protein</fullName>
    </recommendedName>
</protein>
<organism evidence="3 4">
    <name type="scientific">Tagetes erecta</name>
    <name type="common">African marigold</name>
    <dbReference type="NCBI Taxonomy" id="13708"/>
    <lineage>
        <taxon>Eukaryota</taxon>
        <taxon>Viridiplantae</taxon>
        <taxon>Streptophyta</taxon>
        <taxon>Embryophyta</taxon>
        <taxon>Tracheophyta</taxon>
        <taxon>Spermatophyta</taxon>
        <taxon>Magnoliopsida</taxon>
        <taxon>eudicotyledons</taxon>
        <taxon>Gunneridae</taxon>
        <taxon>Pentapetalae</taxon>
        <taxon>asterids</taxon>
        <taxon>campanulids</taxon>
        <taxon>Asterales</taxon>
        <taxon>Asteraceae</taxon>
        <taxon>Asteroideae</taxon>
        <taxon>Heliantheae alliance</taxon>
        <taxon>Tageteae</taxon>
        <taxon>Tagetes</taxon>
    </lineage>
</organism>
<dbReference type="GO" id="GO:0003676">
    <property type="term" value="F:nucleic acid binding"/>
    <property type="evidence" value="ECO:0007669"/>
    <property type="project" value="InterPro"/>
</dbReference>
<dbReference type="Pfam" id="PF25597">
    <property type="entry name" value="SH3_retrovirus"/>
    <property type="match status" value="1"/>
</dbReference>
<dbReference type="Proteomes" id="UP001229421">
    <property type="component" value="Unassembled WGS sequence"/>
</dbReference>
<evidence type="ECO:0000259" key="2">
    <source>
        <dbReference type="PROSITE" id="PS50994"/>
    </source>
</evidence>
<dbReference type="PROSITE" id="PS50994">
    <property type="entry name" value="INTEGRASE"/>
    <property type="match status" value="1"/>
</dbReference>
<reference evidence="3" key="1">
    <citation type="journal article" date="2023" name="bioRxiv">
        <title>Improved chromosome-level genome assembly for marigold (Tagetes erecta).</title>
        <authorList>
            <person name="Jiang F."/>
            <person name="Yuan L."/>
            <person name="Wang S."/>
            <person name="Wang H."/>
            <person name="Xu D."/>
            <person name="Wang A."/>
            <person name="Fan W."/>
        </authorList>
    </citation>
    <scope>NUCLEOTIDE SEQUENCE</scope>
    <source>
        <strain evidence="3">WSJ</strain>
        <tissue evidence="3">Leaf</tissue>
    </source>
</reference>
<dbReference type="EMBL" id="JAUHHV010000001">
    <property type="protein sequence ID" value="KAK1436331.1"/>
    <property type="molecule type" value="Genomic_DNA"/>
</dbReference>
<dbReference type="InterPro" id="IPR013103">
    <property type="entry name" value="RVT_2"/>
</dbReference>
<dbReference type="GO" id="GO:0015074">
    <property type="term" value="P:DNA integration"/>
    <property type="evidence" value="ECO:0007669"/>
    <property type="project" value="InterPro"/>
</dbReference>
<feature type="region of interest" description="Disordered" evidence="1">
    <location>
        <begin position="177"/>
        <end position="278"/>
    </location>
</feature>
<sequence>MVERQFSTKVKHVQTDWGGEFRPLTSFFASLGIIHQLSCPHTSEQNGIVERRHRHVVETGLTLMAQSAIPKRFWHFAFDTAVYLINRMPSRTTSRISPFEHIFHRSPNFNYLRVFGCQCFPHLRPYNPHKMDLRSTPCIFLGYSPSHHGYRCLDPTSDRIYIARHVRFNEHFFPFSQSSQLPSTPSPVDNTYTSFSEYTNIPFDNPTPNPTHITPPSSPSTQLPPSPPITSSSSSHSSTPHPPPRTRPPNLRQNPKPRVPYSPTNNHVSTSPTTIPTSFTIANQHPEWRQAMAEEFTSLIKNGTWSLVPPPPNTNVIDCKWLYRLKTDQNNARTRYKARLVARGFRQQQDVQNAFLHGSLKESVYIKQPQGFTDPQRPDHVCLLHKSLYGLKQAPRVWFEKFSQALHRLGFHSSKANPSLFIYKSGKTIIYILVYVDDIIVTGNDSIILNSLITKLGDTFAIKDLGNLEYFLGIELIPQQSGILLSQRKYITEVLQRAGLSDAKPVSNPMSTTQLLSLGDSPLFPEPARYREIVGSLQYVTLSRPDIAFAVNKVCQYMHAPSENHWSAVIRILRYLKGTLEFGLLIRHKSNAALQAFTDVHWQGNAQINAYSDADWAGCPDDRRSTGGYAIYLGSNLISWTARKQKTVSRSSTESEYKDLADTVTELIWIEALLDELGIHTKISPTLWCDNLGATYLAANPIFRARTKHVEIDYHFVRERVAQGKIKVQFISTHVLTIQAAGRSPPLACGGIIDHIGLSII</sequence>
<feature type="compositionally biased region" description="Polar residues" evidence="1">
    <location>
        <begin position="188"/>
        <end position="199"/>
    </location>
</feature>
<evidence type="ECO:0000313" key="4">
    <source>
        <dbReference type="Proteomes" id="UP001229421"/>
    </source>
</evidence>
<dbReference type="InterPro" id="IPR043502">
    <property type="entry name" value="DNA/RNA_pol_sf"/>
</dbReference>
<feature type="compositionally biased region" description="Low complexity" evidence="1">
    <location>
        <begin position="269"/>
        <end position="278"/>
    </location>
</feature>
<dbReference type="Gene3D" id="3.30.420.10">
    <property type="entry name" value="Ribonuclease H-like superfamily/Ribonuclease H"/>
    <property type="match status" value="1"/>
</dbReference>
<feature type="compositionally biased region" description="Low complexity" evidence="1">
    <location>
        <begin position="229"/>
        <end position="239"/>
    </location>
</feature>
<dbReference type="InterPro" id="IPR012337">
    <property type="entry name" value="RNaseH-like_sf"/>
</dbReference>